<evidence type="ECO:0000256" key="1">
    <source>
        <dbReference type="SAM" id="MobiDB-lite"/>
    </source>
</evidence>
<gene>
    <name evidence="2" type="ORF">JCM16775_1733</name>
</gene>
<organism evidence="2 3">
    <name type="scientific">Leptotrichia hofstadii</name>
    <dbReference type="NCBI Taxonomy" id="157688"/>
    <lineage>
        <taxon>Bacteria</taxon>
        <taxon>Fusobacteriati</taxon>
        <taxon>Fusobacteriota</taxon>
        <taxon>Fusobacteriia</taxon>
        <taxon>Fusobacteriales</taxon>
        <taxon>Leptotrichiaceae</taxon>
        <taxon>Leptotrichia</taxon>
    </lineage>
</organism>
<feature type="region of interest" description="Disordered" evidence="1">
    <location>
        <begin position="276"/>
        <end position="306"/>
    </location>
</feature>
<sequence>MQDLSYKRSVLNLGKIVETRISKEILKTYVCDGALLKCKNLISKDLILKLKILDRKIQILGKPVATEFDINSYNFVVCDKNGIEQEGYCLISCNLCNVKNGKWGNIFNNILKSGKKALSNESKLFCGVDPNNPIDIIFNGQNITENTAKQDIALMKVIWLQQLEEGIKETYESVGKFAVAKKMLKVPYVGFLGIIGMVTSSVEIINGIESTLSAGISMYKGKNISVGEEILSSVGYTPEEIESIFKFSSGIYEFSSLINNPLSIFNSNYLQIKENPMSKKSRSERRGNANRKEKNWQKKATQKELKKSENNKIKKGFLKDLNNEHTSLKAKDEKLREMLYEELGETIEEKYEQSVKYLNNDISIIEIVK</sequence>
<dbReference type="InterPro" id="IPR025460">
    <property type="entry name" value="DUF4280"/>
</dbReference>
<dbReference type="OrthoDB" id="81675at2"/>
<name>A0A510JI84_9FUSO</name>
<reference evidence="2 3" key="1">
    <citation type="submission" date="2019-07" db="EMBL/GenBank/DDBJ databases">
        <title>Complete Genome Sequence of Leptotrichia hofstadii Strain JCM16775.</title>
        <authorList>
            <person name="Watanabe S."/>
            <person name="Cui L."/>
        </authorList>
    </citation>
    <scope>NUCLEOTIDE SEQUENCE [LARGE SCALE GENOMIC DNA]</scope>
    <source>
        <strain evidence="2 3">JCM16775</strain>
    </source>
</reference>
<accession>A0A510JI84</accession>
<keyword evidence="3" id="KW-1185">Reference proteome</keyword>
<feature type="compositionally biased region" description="Basic and acidic residues" evidence="1">
    <location>
        <begin position="284"/>
        <end position="306"/>
    </location>
</feature>
<dbReference type="Pfam" id="PF14107">
    <property type="entry name" value="DUF4280"/>
    <property type="match status" value="1"/>
</dbReference>
<evidence type="ECO:0000313" key="3">
    <source>
        <dbReference type="Proteomes" id="UP000321892"/>
    </source>
</evidence>
<protein>
    <submittedName>
        <fullName evidence="2">Uncharacterized protein</fullName>
    </submittedName>
</protein>
<dbReference type="EMBL" id="AP019823">
    <property type="protein sequence ID" value="BBM39022.1"/>
    <property type="molecule type" value="Genomic_DNA"/>
</dbReference>
<proteinExistence type="predicted"/>
<dbReference type="KEGG" id="lhf:JCM16775_1733"/>
<evidence type="ECO:0000313" key="2">
    <source>
        <dbReference type="EMBL" id="BBM39022.1"/>
    </source>
</evidence>
<dbReference type="Proteomes" id="UP000321892">
    <property type="component" value="Chromosome"/>
</dbReference>
<dbReference type="AlphaFoldDB" id="A0A510JI84"/>